<reference evidence="1" key="1">
    <citation type="submission" date="2018-10" db="EMBL/GenBank/DDBJ databases">
        <title>Hidden diversity of soil giant viruses.</title>
        <authorList>
            <person name="Schulz F."/>
            <person name="Alteio L."/>
            <person name="Goudeau D."/>
            <person name="Ryan E.M."/>
            <person name="Malmstrom R.R."/>
            <person name="Blanchard J."/>
            <person name="Woyke T."/>
        </authorList>
    </citation>
    <scope>NUCLEOTIDE SEQUENCE</scope>
    <source>
        <strain evidence="1">SYV1</strain>
    </source>
</reference>
<evidence type="ECO:0000313" key="1">
    <source>
        <dbReference type="EMBL" id="AYV86617.1"/>
    </source>
</evidence>
<protein>
    <submittedName>
        <fullName evidence="1">Uncharacterized protein</fullName>
    </submittedName>
</protein>
<gene>
    <name evidence="1" type="ORF">Sylvanvirus4_31</name>
</gene>
<organism evidence="1">
    <name type="scientific">Sylvanvirus sp</name>
    <dbReference type="NCBI Taxonomy" id="2487774"/>
    <lineage>
        <taxon>Viruses</taxon>
    </lineage>
</organism>
<name>A0A3G5AHE5_9VIRU</name>
<sequence length="139" mass="16366">MTTLSPIPVEVISETMNRLTLLDNTTLHNSNGSLFQTFVTAAENFKQPIRNVSNYGETRSLEHCEDRIRITECMVIEVPEWFTQDNINYYRDQDPTAVLQSIFWNVDNVQYIYERYGRTVPLWFSEKYSCYFEKGSEVL</sequence>
<dbReference type="EMBL" id="MK072510">
    <property type="protein sequence ID" value="AYV86617.1"/>
    <property type="molecule type" value="Genomic_DNA"/>
</dbReference>
<accession>A0A3G5AHE5</accession>
<proteinExistence type="predicted"/>